<feature type="transmembrane region" description="Helical" evidence="1">
    <location>
        <begin position="39"/>
        <end position="68"/>
    </location>
</feature>
<sequence>MIVPMSLPLFLACLWAILGTVTALLPVRRQMIPGSVLLLVAPILLIWLSVAHGWWIGGLAVAAFLSMFRRPLGYLIARARGQRPELPR</sequence>
<name>A0A0D0QCC0_9RHOB</name>
<keyword evidence="3" id="KW-1185">Reference proteome</keyword>
<accession>A0A0D0QCC0</accession>
<dbReference type="EMBL" id="AONG01000013">
    <property type="protein sequence ID" value="KIQ68593.1"/>
    <property type="molecule type" value="Genomic_DNA"/>
</dbReference>
<keyword evidence="1" id="KW-0812">Transmembrane</keyword>
<evidence type="ECO:0000256" key="1">
    <source>
        <dbReference type="SAM" id="Phobius"/>
    </source>
</evidence>
<protein>
    <recommendedName>
        <fullName evidence="4">UDP-N-acetylmuramate--alanine ligase</fullName>
    </recommendedName>
</protein>
<keyword evidence="1" id="KW-0472">Membrane</keyword>
<dbReference type="AlphaFoldDB" id="A0A0D0QCC0"/>
<evidence type="ECO:0008006" key="4">
    <source>
        <dbReference type="Google" id="ProtNLM"/>
    </source>
</evidence>
<evidence type="ECO:0000313" key="2">
    <source>
        <dbReference type="EMBL" id="KIQ68593.1"/>
    </source>
</evidence>
<proteinExistence type="predicted"/>
<dbReference type="Proteomes" id="UP000035100">
    <property type="component" value="Unassembled WGS sequence"/>
</dbReference>
<evidence type="ECO:0000313" key="3">
    <source>
        <dbReference type="Proteomes" id="UP000035100"/>
    </source>
</evidence>
<dbReference type="InterPro" id="IPR018919">
    <property type="entry name" value="DUF2484"/>
</dbReference>
<dbReference type="eggNOG" id="ENOG50335UH">
    <property type="taxonomic scope" value="Bacteria"/>
</dbReference>
<reference evidence="2 3" key="1">
    <citation type="submission" date="2013-01" db="EMBL/GenBank/DDBJ databases">
        <authorList>
            <person name="Fiebig A."/>
            <person name="Goeker M."/>
            <person name="Klenk H.-P.P."/>
        </authorList>
    </citation>
    <scope>NUCLEOTIDE SEQUENCE [LARGE SCALE GENOMIC DNA]</scope>
    <source>
        <strain evidence="2 3">DSM 24838</strain>
    </source>
</reference>
<comment type="caution">
    <text evidence="2">The sequence shown here is derived from an EMBL/GenBank/DDBJ whole genome shotgun (WGS) entry which is preliminary data.</text>
</comment>
<keyword evidence="1" id="KW-1133">Transmembrane helix</keyword>
<dbReference type="STRING" id="1123501.Wenmar_02864"/>
<gene>
    <name evidence="2" type="ORF">Wenmar_02864</name>
</gene>
<dbReference type="Pfam" id="PF10658">
    <property type="entry name" value="DUF2484"/>
    <property type="match status" value="1"/>
</dbReference>
<organism evidence="2 3">
    <name type="scientific">Wenxinia marina DSM 24838</name>
    <dbReference type="NCBI Taxonomy" id="1123501"/>
    <lineage>
        <taxon>Bacteria</taxon>
        <taxon>Pseudomonadati</taxon>
        <taxon>Pseudomonadota</taxon>
        <taxon>Alphaproteobacteria</taxon>
        <taxon>Rhodobacterales</taxon>
        <taxon>Roseobacteraceae</taxon>
        <taxon>Wenxinia</taxon>
    </lineage>
</organism>